<organism evidence="2 3">
    <name type="scientific">Arachis hypogaea</name>
    <name type="common">Peanut</name>
    <dbReference type="NCBI Taxonomy" id="3818"/>
    <lineage>
        <taxon>Eukaryota</taxon>
        <taxon>Viridiplantae</taxon>
        <taxon>Streptophyta</taxon>
        <taxon>Embryophyta</taxon>
        <taxon>Tracheophyta</taxon>
        <taxon>Spermatophyta</taxon>
        <taxon>Magnoliopsida</taxon>
        <taxon>eudicotyledons</taxon>
        <taxon>Gunneridae</taxon>
        <taxon>Pentapetalae</taxon>
        <taxon>rosids</taxon>
        <taxon>fabids</taxon>
        <taxon>Fabales</taxon>
        <taxon>Fabaceae</taxon>
        <taxon>Papilionoideae</taxon>
        <taxon>50 kb inversion clade</taxon>
        <taxon>dalbergioids sensu lato</taxon>
        <taxon>Dalbergieae</taxon>
        <taxon>Pterocarpus clade</taxon>
        <taxon>Arachis</taxon>
    </lineage>
</organism>
<proteinExistence type="predicted"/>
<feature type="region of interest" description="Disordered" evidence="1">
    <location>
        <begin position="105"/>
        <end position="152"/>
    </location>
</feature>
<evidence type="ECO:0000313" key="3">
    <source>
        <dbReference type="Proteomes" id="UP000289738"/>
    </source>
</evidence>
<feature type="compositionally biased region" description="Basic residues" evidence="1">
    <location>
        <begin position="137"/>
        <end position="146"/>
    </location>
</feature>
<reference evidence="2 3" key="1">
    <citation type="submission" date="2019-01" db="EMBL/GenBank/DDBJ databases">
        <title>Sequencing of cultivated peanut Arachis hypogaea provides insights into genome evolution and oil improvement.</title>
        <authorList>
            <person name="Chen X."/>
        </authorList>
    </citation>
    <scope>NUCLEOTIDE SEQUENCE [LARGE SCALE GENOMIC DNA]</scope>
    <source>
        <strain evidence="3">cv. Fuhuasheng</strain>
        <tissue evidence="2">Leaves</tissue>
    </source>
</reference>
<dbReference type="EMBL" id="SDMP01000010">
    <property type="protein sequence ID" value="RYR35078.1"/>
    <property type="molecule type" value="Genomic_DNA"/>
</dbReference>
<name>A0A445B8R5_ARAHY</name>
<evidence type="ECO:0000313" key="2">
    <source>
        <dbReference type="EMBL" id="RYR35078.1"/>
    </source>
</evidence>
<dbReference type="AlphaFoldDB" id="A0A445B8R5"/>
<keyword evidence="3" id="KW-1185">Reference proteome</keyword>
<accession>A0A445B8R5</accession>
<evidence type="ECO:0000256" key="1">
    <source>
        <dbReference type="SAM" id="MobiDB-lite"/>
    </source>
</evidence>
<gene>
    <name evidence="2" type="ORF">Ahy_A10g050204</name>
</gene>
<sequence>MYEMLDREKNDWMVLRLELRYSHPCSAKKSIYYHEYRELTMQAKCVIENNDEVDIRPNKTYLALSNKFVHKYDVFRNKEQNKLEDNATDSKGVIPCASSSAIKKQFQQDNVRGPSRVATKGRPKTKRVGADMDKSIKKSMRKRKRSSSLEVDESWVDNGVDTTVNEDFNALVR</sequence>
<comment type="caution">
    <text evidence="2">The sequence shown here is derived from an EMBL/GenBank/DDBJ whole genome shotgun (WGS) entry which is preliminary data.</text>
</comment>
<protein>
    <submittedName>
        <fullName evidence="2">Uncharacterized protein</fullName>
    </submittedName>
</protein>
<dbReference type="Proteomes" id="UP000289738">
    <property type="component" value="Chromosome A10"/>
</dbReference>